<protein>
    <submittedName>
        <fullName evidence="2">Damage-inducible protein DinB</fullName>
    </submittedName>
</protein>
<comment type="caution">
    <text evidence="2">The sequence shown here is derived from an EMBL/GenBank/DDBJ whole genome shotgun (WGS) entry which is preliminary data.</text>
</comment>
<dbReference type="Gene3D" id="1.20.120.450">
    <property type="entry name" value="dinb family like domain"/>
    <property type="match status" value="1"/>
</dbReference>
<evidence type="ECO:0000259" key="1">
    <source>
        <dbReference type="Pfam" id="PF12867"/>
    </source>
</evidence>
<dbReference type="Proteomes" id="UP000717624">
    <property type="component" value="Unassembled WGS sequence"/>
</dbReference>
<dbReference type="AlphaFoldDB" id="A0A939BS95"/>
<dbReference type="InterPro" id="IPR034660">
    <property type="entry name" value="DinB/YfiT-like"/>
</dbReference>
<keyword evidence="3" id="KW-1185">Reference proteome</keyword>
<dbReference type="InterPro" id="IPR024775">
    <property type="entry name" value="DinB-like"/>
</dbReference>
<evidence type="ECO:0000313" key="3">
    <source>
        <dbReference type="Proteomes" id="UP000717624"/>
    </source>
</evidence>
<dbReference type="Pfam" id="PF12867">
    <property type="entry name" value="DinB_2"/>
    <property type="match status" value="1"/>
</dbReference>
<proteinExistence type="predicted"/>
<organism evidence="2 3">
    <name type="scientific">Brevibacillus fulvus</name>
    <dbReference type="NCBI Taxonomy" id="1125967"/>
    <lineage>
        <taxon>Bacteria</taxon>
        <taxon>Bacillati</taxon>
        <taxon>Bacillota</taxon>
        <taxon>Bacilli</taxon>
        <taxon>Bacillales</taxon>
        <taxon>Paenibacillaceae</taxon>
        <taxon>Brevibacillus</taxon>
    </lineage>
</organism>
<dbReference type="EMBL" id="JAFBEB010000005">
    <property type="protein sequence ID" value="MBM7590238.1"/>
    <property type="molecule type" value="Genomic_DNA"/>
</dbReference>
<name>A0A939BS95_9BACL</name>
<dbReference type="SUPFAM" id="SSF109854">
    <property type="entry name" value="DinB/YfiT-like putative metalloenzymes"/>
    <property type="match status" value="1"/>
</dbReference>
<reference evidence="2" key="1">
    <citation type="submission" date="2021-01" db="EMBL/GenBank/DDBJ databases">
        <title>Genomic Encyclopedia of Type Strains, Phase IV (KMG-IV): sequencing the most valuable type-strain genomes for metagenomic binning, comparative biology and taxonomic classification.</title>
        <authorList>
            <person name="Goeker M."/>
        </authorList>
    </citation>
    <scope>NUCLEOTIDE SEQUENCE</scope>
    <source>
        <strain evidence="2">DSM 25523</strain>
    </source>
</reference>
<accession>A0A939BS95</accession>
<gene>
    <name evidence="2" type="ORF">JOD01_001842</name>
</gene>
<sequence>MSEETLFQQFSFVRNHTLQHFDSLTEEVADQIPAGFRNNIRWNLGHIYVSLEGFLAVTTGQPANYPDGFADFFKGGSKPTDWTAEPPSLRTLKTLLEEQVGRVTDMLTGRLEEPLSKPFSLGGGRLVLNTMGEVLGFTLYHEGYHLGAISGLLRGIEGTR</sequence>
<evidence type="ECO:0000313" key="2">
    <source>
        <dbReference type="EMBL" id="MBM7590238.1"/>
    </source>
</evidence>
<dbReference type="RefSeq" id="WP_204517995.1">
    <property type="nucleotide sequence ID" value="NZ_BAABIN010000020.1"/>
</dbReference>
<feature type="domain" description="DinB-like" evidence="1">
    <location>
        <begin position="9"/>
        <end position="149"/>
    </location>
</feature>